<protein>
    <submittedName>
        <fullName evidence="1">Uncharacterized protein</fullName>
    </submittedName>
</protein>
<evidence type="ECO:0000313" key="1">
    <source>
        <dbReference type="EMBL" id="RXG93665.1"/>
    </source>
</evidence>
<keyword evidence="2" id="KW-1185">Reference proteome</keyword>
<reference evidence="1 2" key="1">
    <citation type="submission" date="2018-10" db="EMBL/GenBank/DDBJ databases">
        <title>Bradyrhizobium sp. nov., isolated from effective nodules of peanut in China.</title>
        <authorList>
            <person name="Li Y."/>
        </authorList>
    </citation>
    <scope>NUCLEOTIDE SEQUENCE [LARGE SCALE GENOMIC DNA]</scope>
    <source>
        <strain evidence="1 2">CCBAU 51781</strain>
    </source>
</reference>
<dbReference type="EMBL" id="RDRA01000010">
    <property type="protein sequence ID" value="RXG93665.1"/>
    <property type="molecule type" value="Genomic_DNA"/>
</dbReference>
<dbReference type="Proteomes" id="UP000289946">
    <property type="component" value="Unassembled WGS sequence"/>
</dbReference>
<accession>A0ABY0DLM2</accession>
<comment type="caution">
    <text evidence="1">The sequence shown here is derived from an EMBL/GenBank/DDBJ whole genome shotgun (WGS) entry which is preliminary data.</text>
</comment>
<evidence type="ECO:0000313" key="2">
    <source>
        <dbReference type="Proteomes" id="UP000289946"/>
    </source>
</evidence>
<proteinExistence type="predicted"/>
<name>A0ABY0DLM2_9BRAD</name>
<organism evidence="1 2">
    <name type="scientific">Bradyrhizobium zhanjiangense</name>
    <dbReference type="NCBI Taxonomy" id="1325107"/>
    <lineage>
        <taxon>Bacteria</taxon>
        <taxon>Pseudomonadati</taxon>
        <taxon>Pseudomonadota</taxon>
        <taxon>Alphaproteobacteria</taxon>
        <taxon>Hyphomicrobiales</taxon>
        <taxon>Nitrobacteraceae</taxon>
        <taxon>Bradyrhizobium</taxon>
    </lineage>
</organism>
<gene>
    <name evidence="1" type="ORF">EAS62_19135</name>
</gene>
<sequence>MSQYLSLTRHRMADLVVGIDGWIIQDGNYGDFAQATNASFALEFCPVVPLPKCGRFDQKAPSLKQIVERSYQVVGQVVHAQDDWWVLDAGILMYCDGKPPDNACLDAWLEGLILIGVDPFYYFESHAHQPGAPALVYDWHIDKIEMETGPFIETKPKHFERDPEKCGWKEVAKTDAGREQGPYLLHCTRLGGPRAAQSRSRP</sequence>